<evidence type="ECO:0000256" key="3">
    <source>
        <dbReference type="ARBA" id="ARBA00022777"/>
    </source>
</evidence>
<keyword evidence="3 4" id="KW-0418">Kinase</keyword>
<keyword evidence="7" id="KW-1185">Reference proteome</keyword>
<name>A0A378YCZ4_9NOCA</name>
<dbReference type="EC" id="2.7.1.31" evidence="6"/>
<evidence type="ECO:0000256" key="2">
    <source>
        <dbReference type="ARBA" id="ARBA00022679"/>
    </source>
</evidence>
<dbReference type="PANTHER" id="PTHR21599:SF0">
    <property type="entry name" value="GLYCERATE KINASE"/>
    <property type="match status" value="1"/>
</dbReference>
<evidence type="ECO:0000256" key="4">
    <source>
        <dbReference type="PIRNR" id="PIRNR006078"/>
    </source>
</evidence>
<dbReference type="Gene3D" id="3.40.50.10350">
    <property type="entry name" value="Glycerate kinase, domain 1"/>
    <property type="match status" value="1"/>
</dbReference>
<evidence type="ECO:0000256" key="1">
    <source>
        <dbReference type="ARBA" id="ARBA00006284"/>
    </source>
</evidence>
<dbReference type="AlphaFoldDB" id="A0A378YCZ4"/>
<dbReference type="PANTHER" id="PTHR21599">
    <property type="entry name" value="GLYCERATE KINASE"/>
    <property type="match status" value="1"/>
</dbReference>
<dbReference type="PIRSF" id="PIRSF006078">
    <property type="entry name" value="GlxK"/>
    <property type="match status" value="1"/>
</dbReference>
<dbReference type="EMBL" id="UGRY01000002">
    <property type="protein sequence ID" value="SUA74249.1"/>
    <property type="molecule type" value="Genomic_DNA"/>
</dbReference>
<dbReference type="InterPro" id="IPR018197">
    <property type="entry name" value="Glycerate_kinase_RE-like"/>
</dbReference>
<dbReference type="NCBIfam" id="TIGR00045">
    <property type="entry name" value="glycerate kinase"/>
    <property type="match status" value="1"/>
</dbReference>
<dbReference type="InterPro" id="IPR004381">
    <property type="entry name" value="Glycerate_kinase"/>
</dbReference>
<dbReference type="STRING" id="1406858.GCA_000710895_02965"/>
<dbReference type="InterPro" id="IPR036129">
    <property type="entry name" value="Glycerate_kinase_sf"/>
</dbReference>
<reference evidence="6 7" key="1">
    <citation type="submission" date="2018-06" db="EMBL/GenBank/DDBJ databases">
        <authorList>
            <consortium name="Pathogen Informatics"/>
            <person name="Doyle S."/>
        </authorList>
    </citation>
    <scope>NUCLEOTIDE SEQUENCE [LARGE SCALE GENOMIC DNA]</scope>
    <source>
        <strain evidence="6 7">NCTC1934</strain>
    </source>
</reference>
<dbReference type="GO" id="GO:0031388">
    <property type="term" value="P:organic acid phosphorylation"/>
    <property type="evidence" value="ECO:0007669"/>
    <property type="project" value="UniProtKB-UniRule"/>
</dbReference>
<evidence type="ECO:0000313" key="6">
    <source>
        <dbReference type="EMBL" id="SUA74249.1"/>
    </source>
</evidence>
<dbReference type="Proteomes" id="UP000255467">
    <property type="component" value="Unassembled WGS sequence"/>
</dbReference>
<dbReference type="Gene3D" id="3.90.1510.10">
    <property type="entry name" value="Glycerate kinase, domain 2"/>
    <property type="match status" value="1"/>
</dbReference>
<dbReference type="OrthoDB" id="9774290at2"/>
<dbReference type="GO" id="GO:0008887">
    <property type="term" value="F:glycerate kinase activity"/>
    <property type="evidence" value="ECO:0007669"/>
    <property type="project" value="UniProtKB-UniRule"/>
</dbReference>
<accession>A0A378YCZ4</accession>
<evidence type="ECO:0000313" key="7">
    <source>
        <dbReference type="Proteomes" id="UP000255467"/>
    </source>
</evidence>
<protein>
    <submittedName>
        <fullName evidence="6">Glycerate kinase</fullName>
        <ecNumber evidence="6">2.7.1.31</ecNumber>
    </submittedName>
</protein>
<dbReference type="InterPro" id="IPR018193">
    <property type="entry name" value="Glyc_kinase_flavodox-like_fold"/>
</dbReference>
<proteinExistence type="inferred from homology"/>
<dbReference type="SUPFAM" id="SSF110738">
    <property type="entry name" value="Glycerate kinase I"/>
    <property type="match status" value="1"/>
</dbReference>
<feature type="region of interest" description="Disordered" evidence="5">
    <location>
        <begin position="370"/>
        <end position="390"/>
    </location>
</feature>
<keyword evidence="2 4" id="KW-0808">Transferase</keyword>
<evidence type="ECO:0000256" key="5">
    <source>
        <dbReference type="SAM" id="MobiDB-lite"/>
    </source>
</evidence>
<dbReference type="RefSeq" id="WP_039818118.1">
    <property type="nucleotide sequence ID" value="NZ_UGRY01000002.1"/>
</dbReference>
<gene>
    <name evidence="6" type="primary">glxK_1</name>
    <name evidence="6" type="ORF">NCTC1934_01490</name>
</gene>
<organism evidence="6 7">
    <name type="scientific">Nocardia otitidiscaviarum</name>
    <dbReference type="NCBI Taxonomy" id="1823"/>
    <lineage>
        <taxon>Bacteria</taxon>
        <taxon>Bacillati</taxon>
        <taxon>Actinomycetota</taxon>
        <taxon>Actinomycetes</taxon>
        <taxon>Mycobacteriales</taxon>
        <taxon>Nocardiaceae</taxon>
        <taxon>Nocardia</taxon>
    </lineage>
</organism>
<comment type="similarity">
    <text evidence="1 4">Belongs to the glycerate kinase type-1 family.</text>
</comment>
<dbReference type="Pfam" id="PF02595">
    <property type="entry name" value="Gly_kinase"/>
    <property type="match status" value="1"/>
</dbReference>
<sequence length="390" mass="39373">MTQKGPRRVVLAPDKFKGSLTAAEVADALARGIGRTAPGADVVRMPVADGGDGTVDAFLAAGWTRVHLHAPGPTGDPAPCSYARRGRTAVIELAAVVGLSKLPGGQQDPLGASTYGLGVVVAHALEHGAREVVLGLGGSASTDGGAGLLQALGLRILAADGTELPCGGAALRSADRIDRSGLHPALADAHVILASDVDNPLLGPNGAVAVYARQKGAKPKDQALLEDALANWARIVAPELADAPGAGAAGGTGFGALAVLGATMRPGIELVLELIDFRTHLRGADLVVTGEGSLDTQSLHGKAPMGVRDAARAAGVPVMAVAGRIQLSANQLREAGFTAHLALSDLEPSPERCMADAAAILERIGQRIGAKSPAAGDGRTTRTAHRARGR</sequence>